<evidence type="ECO:0000259" key="7">
    <source>
        <dbReference type="Pfam" id="PF16188"/>
    </source>
</evidence>
<evidence type="ECO:0000256" key="3">
    <source>
        <dbReference type="ARBA" id="ARBA00022801"/>
    </source>
</evidence>
<dbReference type="InterPro" id="IPR032416">
    <property type="entry name" value="Peptidase_M24_C"/>
</dbReference>
<evidence type="ECO:0000256" key="4">
    <source>
        <dbReference type="ARBA" id="ARBA00023211"/>
    </source>
</evidence>
<gene>
    <name evidence="8" type="ORF">HMPREF9709_01158</name>
</gene>
<keyword evidence="9" id="KW-1185">Reference proteome</keyword>
<dbReference type="SUPFAM" id="SSF53092">
    <property type="entry name" value="Creatinase/prolidase N-terminal domain"/>
    <property type="match status" value="2"/>
</dbReference>
<organism evidence="8 9">
    <name type="scientific">Helcococcus kunzii ATCC 51366</name>
    <dbReference type="NCBI Taxonomy" id="883114"/>
    <lineage>
        <taxon>Bacteria</taxon>
        <taxon>Bacillati</taxon>
        <taxon>Bacillota</taxon>
        <taxon>Tissierellia</taxon>
        <taxon>Tissierellales</taxon>
        <taxon>Peptoniphilaceae</taxon>
        <taxon>Helcococcus</taxon>
    </lineage>
</organism>
<dbReference type="FunFam" id="3.90.230.10:FF:000007">
    <property type="entry name" value="Xaa-Pro aminopeptidase P"/>
    <property type="match status" value="1"/>
</dbReference>
<dbReference type="eggNOG" id="COG0006">
    <property type="taxonomic scope" value="Bacteria"/>
</dbReference>
<dbReference type="RefSeq" id="WP_005398673.1">
    <property type="nucleotide sequence ID" value="NZ_JH601088.1"/>
</dbReference>
<dbReference type="InterPro" id="IPR000587">
    <property type="entry name" value="Creatinase_N"/>
</dbReference>
<dbReference type="GeneID" id="96999144"/>
<dbReference type="Pfam" id="PF16188">
    <property type="entry name" value="Peptidase_M24_C"/>
    <property type="match status" value="1"/>
</dbReference>
<reference evidence="8 9" key="1">
    <citation type="submission" date="2012-01" db="EMBL/GenBank/DDBJ databases">
        <title>The Genome Sequence of Helcococcus kunzii ATCC 51366.</title>
        <authorList>
            <consortium name="The Broad Institute Genome Sequencing Platform"/>
            <person name="Earl A."/>
            <person name="Ward D."/>
            <person name="Feldgarden M."/>
            <person name="Gevers D."/>
            <person name="Huys G."/>
            <person name="Young S.K."/>
            <person name="Zeng Q."/>
            <person name="Gargeya S."/>
            <person name="Fitzgerald M."/>
            <person name="Haas B."/>
            <person name="Abouelleil A."/>
            <person name="Alvarado L."/>
            <person name="Arachchi H.M."/>
            <person name="Berlin A."/>
            <person name="Chapman S.B."/>
            <person name="Gearin G."/>
            <person name="Goldberg J."/>
            <person name="Griggs A."/>
            <person name="Gujja S."/>
            <person name="Hansen M."/>
            <person name="Heiman D."/>
            <person name="Howarth C."/>
            <person name="Larimer J."/>
            <person name="Lui A."/>
            <person name="MacDonald P.J.P."/>
            <person name="McCowen C."/>
            <person name="Montmayeur A."/>
            <person name="Murphy C."/>
            <person name="Neiman D."/>
            <person name="Pearson M."/>
            <person name="Priest M."/>
            <person name="Roberts A."/>
            <person name="Saif S."/>
            <person name="Shea T."/>
            <person name="Sisk P."/>
            <person name="Stolte C."/>
            <person name="Sykes S."/>
            <person name="Wortman J."/>
            <person name="Nusbaum C."/>
            <person name="Birren B."/>
        </authorList>
    </citation>
    <scope>NUCLEOTIDE SEQUENCE [LARGE SCALE GENOMIC DNA]</scope>
    <source>
        <strain evidence="8 9">ATCC 51366</strain>
    </source>
</reference>
<evidence type="ECO:0000313" key="8">
    <source>
        <dbReference type="EMBL" id="EHR33559.1"/>
    </source>
</evidence>
<evidence type="ECO:0000259" key="6">
    <source>
        <dbReference type="Pfam" id="PF01321"/>
    </source>
</evidence>
<dbReference type="GO" id="GO:0046872">
    <property type="term" value="F:metal ion binding"/>
    <property type="evidence" value="ECO:0007669"/>
    <property type="project" value="UniProtKB-KW"/>
</dbReference>
<keyword evidence="4" id="KW-0464">Manganese</keyword>
<dbReference type="PANTHER" id="PTHR43763:SF6">
    <property type="entry name" value="XAA-PRO AMINOPEPTIDASE 1"/>
    <property type="match status" value="1"/>
</dbReference>
<dbReference type="Gene3D" id="3.90.230.10">
    <property type="entry name" value="Creatinase/methionine aminopeptidase superfamily"/>
    <property type="match status" value="1"/>
</dbReference>
<dbReference type="PATRIC" id="fig|883114.3.peg.1148"/>
<keyword evidence="2" id="KW-0479">Metal-binding</keyword>
<name>H3NP97_9FIRM</name>
<dbReference type="EMBL" id="AGEI01000022">
    <property type="protein sequence ID" value="EHR33559.1"/>
    <property type="molecule type" value="Genomic_DNA"/>
</dbReference>
<dbReference type="OrthoDB" id="9806388at2"/>
<dbReference type="Gene3D" id="3.40.350.10">
    <property type="entry name" value="Creatinase/prolidase N-terminal domain"/>
    <property type="match status" value="2"/>
</dbReference>
<dbReference type="STRING" id="883114.HMPREF9709_01158"/>
<accession>H3NP97</accession>
<sequence length="585" mass="66987">MSIFEKVDKLRKKMDERDIEAYIVPTSDPHQSEYLADYYKTREYISGFTGSAGTAVITRDKAGVWTDGRYFVQAENELKNSPFKLYRMGEDIDYLEFINNEVTEFGKIAVDGKCLSLSEFDKINDAIGSRLLITNIDLISGIWDDRPKLPKSEAWIFDEEYTGKSLTEKLDILRSMMETRHADYIFIGALDDIAYLFNLRGDDIFATPVFFSYALISKDKAMLFIDENKIDMEVKEYLRVNNIDVYEYSTIFEKINQIAGTKTIYLDPARTNVMIYDNINKNVKIQRGRNLTTLMKALKNDVQISNSKKAFHKDAIALMKFFNWVEIGVKSGNIDEIFAAKKLLSFREQQDNFLEPSFQTISAYGPNAAMPHYDPEKVVPLTLKTSGLYLVDSGGQYLEGTTDITRTIALGELTDDEKLHYTYALKALIAGMTVKFKRKSTGYFIDSVVRYPLLKKGLDFNHGTGHGVGFVLGVHEGPMSISRNDQGVPLEEGMVFSIEPGVYIEGSHGIRLENIVYVKESEFDDILELETLLYLPLDTRPVIKEELDKWELDWLNAYNREAYERLSKDLEGSDLEYLEKMTREI</sequence>
<feature type="domain" description="Peptidase M24" evidence="5">
    <location>
        <begin position="308"/>
        <end position="520"/>
    </location>
</feature>
<dbReference type="SUPFAM" id="SSF55920">
    <property type="entry name" value="Creatinase/aminopeptidase"/>
    <property type="match status" value="1"/>
</dbReference>
<evidence type="ECO:0000259" key="5">
    <source>
        <dbReference type="Pfam" id="PF00557"/>
    </source>
</evidence>
<comment type="caution">
    <text evidence="8">The sequence shown here is derived from an EMBL/GenBank/DDBJ whole genome shotgun (WGS) entry which is preliminary data.</text>
</comment>
<dbReference type="GO" id="GO:0070006">
    <property type="term" value="F:metalloaminopeptidase activity"/>
    <property type="evidence" value="ECO:0007669"/>
    <property type="project" value="InterPro"/>
</dbReference>
<dbReference type="Pfam" id="PF01321">
    <property type="entry name" value="Creatinase_N"/>
    <property type="match status" value="1"/>
</dbReference>
<evidence type="ECO:0008006" key="10">
    <source>
        <dbReference type="Google" id="ProtNLM"/>
    </source>
</evidence>
<dbReference type="InterPro" id="IPR000994">
    <property type="entry name" value="Pept_M24"/>
</dbReference>
<dbReference type="InterPro" id="IPR036005">
    <property type="entry name" value="Creatinase/aminopeptidase-like"/>
</dbReference>
<dbReference type="InterPro" id="IPR029149">
    <property type="entry name" value="Creatin/AminoP/Spt16_N"/>
</dbReference>
<dbReference type="InterPro" id="IPR050422">
    <property type="entry name" value="X-Pro_aminopeptidase_P"/>
</dbReference>
<dbReference type="Proteomes" id="UP000004191">
    <property type="component" value="Unassembled WGS sequence"/>
</dbReference>
<proteinExistence type="inferred from homology"/>
<protein>
    <recommendedName>
        <fullName evidence="10">Xaa-Pro aminopeptidase</fullName>
    </recommendedName>
</protein>
<dbReference type="GO" id="GO:0005737">
    <property type="term" value="C:cytoplasm"/>
    <property type="evidence" value="ECO:0007669"/>
    <property type="project" value="UniProtKB-ARBA"/>
</dbReference>
<evidence type="ECO:0000256" key="1">
    <source>
        <dbReference type="ARBA" id="ARBA00008766"/>
    </source>
</evidence>
<dbReference type="HOGENOM" id="CLU_011781_2_4_9"/>
<dbReference type="Pfam" id="PF00557">
    <property type="entry name" value="Peptidase_M24"/>
    <property type="match status" value="1"/>
</dbReference>
<dbReference type="AlphaFoldDB" id="H3NP97"/>
<dbReference type="CDD" id="cd01085">
    <property type="entry name" value="APP"/>
    <property type="match status" value="1"/>
</dbReference>
<evidence type="ECO:0000256" key="2">
    <source>
        <dbReference type="ARBA" id="ARBA00022723"/>
    </source>
</evidence>
<dbReference type="PANTHER" id="PTHR43763">
    <property type="entry name" value="XAA-PRO AMINOPEPTIDASE 1"/>
    <property type="match status" value="1"/>
</dbReference>
<keyword evidence="3" id="KW-0378">Hydrolase</keyword>
<dbReference type="InterPro" id="IPR033740">
    <property type="entry name" value="Pept_M24B"/>
</dbReference>
<feature type="domain" description="Creatinase N-terminal" evidence="6">
    <location>
        <begin position="7"/>
        <end position="129"/>
    </location>
</feature>
<comment type="similarity">
    <text evidence="1">Belongs to the peptidase M24B family.</text>
</comment>
<feature type="domain" description="Peptidase M24 C-terminal" evidence="7">
    <location>
        <begin position="526"/>
        <end position="585"/>
    </location>
</feature>
<evidence type="ECO:0000313" key="9">
    <source>
        <dbReference type="Proteomes" id="UP000004191"/>
    </source>
</evidence>
<dbReference type="Pfam" id="PF16189">
    <property type="entry name" value="Creatinase_N_2"/>
    <property type="match status" value="1"/>
</dbReference>